<reference evidence="6 7" key="3">
    <citation type="journal article" date="2015" name="Genome Announc.">
        <title>Draft Genome Sequence of the Archiascomycetous Yeast Saitoella complicata.</title>
        <authorList>
            <person name="Yamauchi K."/>
            <person name="Kondo S."/>
            <person name="Hamamoto M."/>
            <person name="Takahashi Y."/>
            <person name="Ogura Y."/>
            <person name="Hayashi T."/>
            <person name="Nishida H."/>
        </authorList>
    </citation>
    <scope>NUCLEOTIDE SEQUENCE [LARGE SCALE GENOMIC DNA]</scope>
    <source>
        <strain evidence="6 7">NRRL Y-17804</strain>
    </source>
</reference>
<dbReference type="Proteomes" id="UP000033140">
    <property type="component" value="Unassembled WGS sequence"/>
</dbReference>
<dbReference type="GO" id="GO:0003735">
    <property type="term" value="F:structural constituent of ribosome"/>
    <property type="evidence" value="ECO:0007669"/>
    <property type="project" value="InterPro"/>
</dbReference>
<dbReference type="InterPro" id="IPR019906">
    <property type="entry name" value="Ribosomal_uL6_bac-type"/>
</dbReference>
<dbReference type="InterPro" id="IPR000702">
    <property type="entry name" value="Ribosomal_uL6-like"/>
</dbReference>
<evidence type="ECO:0000256" key="1">
    <source>
        <dbReference type="ARBA" id="ARBA00009356"/>
    </source>
</evidence>
<evidence type="ECO:0000256" key="4">
    <source>
        <dbReference type="RuleBase" id="RU003869"/>
    </source>
</evidence>
<feature type="domain" description="Large ribosomal subunit protein uL6 alpha-beta" evidence="5">
    <location>
        <begin position="143"/>
        <end position="200"/>
    </location>
</feature>
<dbReference type="PANTHER" id="PTHR11655:SF14">
    <property type="entry name" value="LARGE RIBOSOMAL SUBUNIT PROTEIN UL6M"/>
    <property type="match status" value="1"/>
</dbReference>
<name>A0A0E9NCM2_SAICN</name>
<dbReference type="RefSeq" id="XP_019026445.1">
    <property type="nucleotide sequence ID" value="XM_019171012.1"/>
</dbReference>
<dbReference type="OrthoDB" id="540873at2759"/>
<evidence type="ECO:0000256" key="3">
    <source>
        <dbReference type="ARBA" id="ARBA00023274"/>
    </source>
</evidence>
<dbReference type="GO" id="GO:0005762">
    <property type="term" value="C:mitochondrial large ribosomal subunit"/>
    <property type="evidence" value="ECO:0007669"/>
    <property type="project" value="TreeGrafter"/>
</dbReference>
<gene>
    <name evidence="6" type="ORF">G7K_1376-t1</name>
</gene>
<dbReference type="Gene3D" id="3.90.930.12">
    <property type="entry name" value="Ribosomal protein L6, alpha-beta domain"/>
    <property type="match status" value="2"/>
</dbReference>
<evidence type="ECO:0000313" key="6">
    <source>
        <dbReference type="EMBL" id="GAO47165.1"/>
    </source>
</evidence>
<reference evidence="6 7" key="1">
    <citation type="journal article" date="2011" name="J. Gen. Appl. Microbiol.">
        <title>Draft genome sequencing of the enigmatic yeast Saitoella complicata.</title>
        <authorList>
            <person name="Nishida H."/>
            <person name="Hamamoto M."/>
            <person name="Sugiyama J."/>
        </authorList>
    </citation>
    <scope>NUCLEOTIDE SEQUENCE [LARGE SCALE GENOMIC DNA]</scope>
    <source>
        <strain evidence="6 7">NRRL Y-17804</strain>
    </source>
</reference>
<dbReference type="PRINTS" id="PR00059">
    <property type="entry name" value="RIBOSOMALL6"/>
</dbReference>
<evidence type="ECO:0000256" key="2">
    <source>
        <dbReference type="ARBA" id="ARBA00022980"/>
    </source>
</evidence>
<protein>
    <recommendedName>
        <fullName evidence="5">Large ribosomal subunit protein uL6 alpha-beta domain-containing protein</fullName>
    </recommendedName>
</protein>
<keyword evidence="2 4" id="KW-0689">Ribosomal protein</keyword>
<evidence type="ECO:0000259" key="5">
    <source>
        <dbReference type="Pfam" id="PF00347"/>
    </source>
</evidence>
<comment type="caution">
    <text evidence="6">The sequence shown here is derived from an EMBL/GenBank/DDBJ whole genome shotgun (WGS) entry which is preliminary data.</text>
</comment>
<proteinExistence type="inferred from homology"/>
<dbReference type="InterPro" id="IPR036789">
    <property type="entry name" value="Ribosomal_uL6-like_a/b-dom_sf"/>
</dbReference>
<dbReference type="Pfam" id="PF00347">
    <property type="entry name" value="Ribosomal_L6"/>
    <property type="match status" value="1"/>
</dbReference>
<keyword evidence="7" id="KW-1185">Reference proteome</keyword>
<evidence type="ECO:0000313" key="7">
    <source>
        <dbReference type="Proteomes" id="UP000033140"/>
    </source>
</evidence>
<dbReference type="SUPFAM" id="SSF56053">
    <property type="entry name" value="Ribosomal protein L6"/>
    <property type="match status" value="2"/>
</dbReference>
<dbReference type="EMBL" id="BACD03000007">
    <property type="protein sequence ID" value="GAO47165.1"/>
    <property type="molecule type" value="Genomic_DNA"/>
</dbReference>
<dbReference type="GO" id="GO:0006412">
    <property type="term" value="P:translation"/>
    <property type="evidence" value="ECO:0007669"/>
    <property type="project" value="InterPro"/>
</dbReference>
<organism evidence="6 7">
    <name type="scientific">Saitoella complicata (strain BCRC 22490 / CBS 7301 / JCM 7358 / NBRC 10748 / NRRL Y-17804)</name>
    <dbReference type="NCBI Taxonomy" id="698492"/>
    <lineage>
        <taxon>Eukaryota</taxon>
        <taxon>Fungi</taxon>
        <taxon>Dikarya</taxon>
        <taxon>Ascomycota</taxon>
        <taxon>Taphrinomycotina</taxon>
        <taxon>Taphrinomycotina incertae sedis</taxon>
        <taxon>Saitoella</taxon>
    </lineage>
</organism>
<comment type="similarity">
    <text evidence="1 4">Belongs to the universal ribosomal protein uL6 family.</text>
</comment>
<dbReference type="OMA" id="RERHGLC"/>
<sequence length="215" mass="23518">MFASLRPSSQSFRLLARSFSATPATCSHIGSAPIPLPPAVTVTPTPTDDIPELHTIQGPLGSMKLPIPAYLQLHHDEATQKLKLTCDDTTVKKHRAMYGTTRALLFNHITGVSEGHSITIRFVGVGYRGSLETSSAGKPFVSLRIGFANPVEMPVPEGIKVTFQVPTKCVLEGVDKQLITQFAAKIRAWRKPEPYNQKGIFVGDETIEKKEIKRG</sequence>
<keyword evidence="3 4" id="KW-0687">Ribonucleoprotein</keyword>
<dbReference type="GO" id="GO:0019843">
    <property type="term" value="F:rRNA binding"/>
    <property type="evidence" value="ECO:0007669"/>
    <property type="project" value="InterPro"/>
</dbReference>
<dbReference type="AlphaFoldDB" id="A0A0E9NCM2"/>
<reference evidence="6 7" key="2">
    <citation type="journal article" date="2014" name="J. Gen. Appl. Microbiol.">
        <title>The early diverging ascomycetous budding yeast Saitoella complicata has three histone deacetylases belonging to the Clr6, Hos2, and Rpd3 lineages.</title>
        <authorList>
            <person name="Nishida H."/>
            <person name="Matsumoto T."/>
            <person name="Kondo S."/>
            <person name="Hamamoto M."/>
            <person name="Yoshikawa H."/>
        </authorList>
    </citation>
    <scope>NUCLEOTIDE SEQUENCE [LARGE SCALE GENOMIC DNA]</scope>
    <source>
        <strain evidence="6 7">NRRL Y-17804</strain>
    </source>
</reference>
<dbReference type="InterPro" id="IPR020040">
    <property type="entry name" value="Ribosomal_uL6_a/b-dom"/>
</dbReference>
<dbReference type="STRING" id="698492.A0A0E9NCM2"/>
<accession>A0A0E9NCM2</accession>
<dbReference type="PANTHER" id="PTHR11655">
    <property type="entry name" value="60S/50S RIBOSOMAL PROTEIN L6/L9"/>
    <property type="match status" value="1"/>
</dbReference>